<dbReference type="InterPro" id="IPR000916">
    <property type="entry name" value="Bet_v_I/MLP"/>
</dbReference>
<evidence type="ECO:0000256" key="1">
    <source>
        <dbReference type="ARBA" id="ARBA00009744"/>
    </source>
</evidence>
<evidence type="ECO:0000259" key="2">
    <source>
        <dbReference type="Pfam" id="PF00407"/>
    </source>
</evidence>
<protein>
    <submittedName>
        <fullName evidence="4">Phytohormone-binding protein-like</fullName>
    </submittedName>
</protein>
<reference evidence="4" key="2">
    <citation type="submission" date="2025-08" db="UniProtKB">
        <authorList>
            <consortium name="RefSeq"/>
        </authorList>
    </citation>
    <scope>IDENTIFICATION</scope>
    <source>
        <tissue evidence="4">Leaves</tissue>
    </source>
</reference>
<dbReference type="Pfam" id="PF00407">
    <property type="entry name" value="Bet_v_1"/>
    <property type="match status" value="1"/>
</dbReference>
<proteinExistence type="inferred from homology"/>
<dbReference type="InterPro" id="IPR023393">
    <property type="entry name" value="START-like_dom_sf"/>
</dbReference>
<keyword evidence="3" id="KW-1185">Reference proteome</keyword>
<accession>A0ABM4UJE1</accession>
<dbReference type="Gene3D" id="3.30.530.20">
    <property type="match status" value="1"/>
</dbReference>
<reference evidence="3" key="1">
    <citation type="journal article" date="2025" name="Foods">
        <title>Unveiling the Microbial Signatures of Arabica Coffee Cherries: Insights into Ripeness Specific Diversity, Functional Traits, and Implications for Quality and Safety.</title>
        <authorList>
            <consortium name="RefSeq"/>
            <person name="Tenea G.N."/>
            <person name="Cifuentes V."/>
            <person name="Reyes P."/>
            <person name="Cevallos-Vallejos M."/>
        </authorList>
    </citation>
    <scope>NUCLEOTIDE SEQUENCE [LARGE SCALE GENOMIC DNA]</scope>
</reference>
<dbReference type="SUPFAM" id="SSF55961">
    <property type="entry name" value="Bet v1-like"/>
    <property type="match status" value="1"/>
</dbReference>
<comment type="similarity">
    <text evidence="1">Belongs to the BetVI family.</text>
</comment>
<dbReference type="PANTHER" id="PTHR31213">
    <property type="entry name" value="OS08G0374000 PROTEIN-RELATED"/>
    <property type="match status" value="1"/>
</dbReference>
<gene>
    <name evidence="4" type="primary">LOC140007840</name>
</gene>
<evidence type="ECO:0000313" key="4">
    <source>
        <dbReference type="RefSeq" id="XP_071907401.1"/>
    </source>
</evidence>
<feature type="domain" description="Bet v I/Major latex protein" evidence="2">
    <location>
        <begin position="27"/>
        <end position="151"/>
    </location>
</feature>
<dbReference type="GeneID" id="140007840"/>
<dbReference type="PANTHER" id="PTHR31213:SF64">
    <property type="entry name" value="PHYTOHORMONE-BINDING PROTEIN"/>
    <property type="match status" value="1"/>
</dbReference>
<name>A0ABM4UJE1_COFAR</name>
<organism evidence="3 4">
    <name type="scientific">Coffea arabica</name>
    <name type="common">Arabian coffee</name>
    <dbReference type="NCBI Taxonomy" id="13443"/>
    <lineage>
        <taxon>Eukaryota</taxon>
        <taxon>Viridiplantae</taxon>
        <taxon>Streptophyta</taxon>
        <taxon>Embryophyta</taxon>
        <taxon>Tracheophyta</taxon>
        <taxon>Spermatophyta</taxon>
        <taxon>Magnoliopsida</taxon>
        <taxon>eudicotyledons</taxon>
        <taxon>Gunneridae</taxon>
        <taxon>Pentapetalae</taxon>
        <taxon>asterids</taxon>
        <taxon>lamiids</taxon>
        <taxon>Gentianales</taxon>
        <taxon>Rubiaceae</taxon>
        <taxon>Ixoroideae</taxon>
        <taxon>Gardenieae complex</taxon>
        <taxon>Bertiereae - Coffeeae clade</taxon>
        <taxon>Coffeeae</taxon>
        <taxon>Coffea</taxon>
    </lineage>
</organism>
<dbReference type="InterPro" id="IPR050279">
    <property type="entry name" value="Plant_def-hormone_signal"/>
</dbReference>
<dbReference type="Proteomes" id="UP001652660">
    <property type="component" value="Chromosome 1e"/>
</dbReference>
<dbReference type="RefSeq" id="XP_071907401.1">
    <property type="nucleotide sequence ID" value="XM_072051300.1"/>
</dbReference>
<evidence type="ECO:0000313" key="3">
    <source>
        <dbReference type="Proteomes" id="UP001652660"/>
    </source>
</evidence>
<sequence>MMKEVKSQMKVGVAIEVLWRNYAKEISFVLPKLAPDLVRSVEVIEGDGGLGTVYLIDLGSEKSSLGYQKEKVTVFNESLHQIGMQVIEGGHLNHGFTSYTTVIQFNAVGESETGVDVKVLYETEAEETRMPEETAKAILAFIKRLEDYLLKQGS</sequence>